<feature type="coiled-coil region" evidence="1">
    <location>
        <begin position="84"/>
        <end position="191"/>
    </location>
</feature>
<feature type="coiled-coil region" evidence="1">
    <location>
        <begin position="341"/>
        <end position="389"/>
    </location>
</feature>
<evidence type="ECO:0000313" key="3">
    <source>
        <dbReference type="Proteomes" id="UP001604335"/>
    </source>
</evidence>
<organism evidence="2 3">
    <name type="scientific">Limnothrix redekei LRLZ20PSL1</name>
    <dbReference type="NCBI Taxonomy" id="3112953"/>
    <lineage>
        <taxon>Bacteria</taxon>
        <taxon>Bacillati</taxon>
        <taxon>Cyanobacteriota</taxon>
        <taxon>Cyanophyceae</taxon>
        <taxon>Pseudanabaenales</taxon>
        <taxon>Pseudanabaenaceae</taxon>
        <taxon>Limnothrix</taxon>
    </lineage>
</organism>
<sequence>MLYLAEVVQKRGLMGSKSELKLLACQKGEQWSAITNEDPIPSDDASNYKDGALVLVDAIGSGADRKVKNIQEGARQIVSLLQSYSRQQEKTKSQEEEIQQWMESLTYQSQELNRREQELDERREKLEQLEQELRQLDRQRQEVQQARESADRLNQEVQHKRQEIEQAQHALRAQQEQLNQERLAMQQQLAQSAGLDAQQAAQLQHLLQQAASSVVAMDYLQSAVETCLQITAAQESLLSHAPTAEPTLSPEVRDWITSETQTLSAAWQDWYAQRDDLDRARAEWRAQQTALELHQQQLSAVEGQLATQRSLQTLLEQAANGDGHSDAAQRVDRSALEAMPIGELQELTAQLQRDLEKLSRLVSDEEEELSAKRQAIEELQGQINSANEYDRIQLEANLADERDGCQMLEETLVGQRRNLQEREEVLHAHKTVLNKRQGLTAPRTEGGVDLSPLLDRVTQDIQALEELQSQLRDRVSTLESTVQEAEMTVNQRHGDVQAQLQILQDRERELQSKQIEAITQGSQGGDTLTQPMSEQVSGLRQHLEALLTNLTQATDTTQAQQATIGQMQQIVASLSK</sequence>
<dbReference type="NCBIfam" id="NF038350">
    <property type="entry name" value="taxis_HmpF"/>
    <property type="match status" value="1"/>
</dbReference>
<gene>
    <name evidence="2" type="primary">hmpF</name>
    <name evidence="2" type="ORF">VPK24_17245</name>
</gene>
<comment type="caution">
    <text evidence="2">The sequence shown here is derived from an EMBL/GenBank/DDBJ whole genome shotgun (WGS) entry which is preliminary data.</text>
</comment>
<keyword evidence="1" id="KW-0175">Coiled coil</keyword>
<dbReference type="EMBL" id="JAZAQF010000090">
    <property type="protein sequence ID" value="MFG3819394.1"/>
    <property type="molecule type" value="Genomic_DNA"/>
</dbReference>
<feature type="coiled-coil region" evidence="1">
    <location>
        <begin position="454"/>
        <end position="488"/>
    </location>
</feature>
<dbReference type="InterPro" id="IPR047813">
    <property type="entry name" value="HmpF"/>
</dbReference>
<dbReference type="RefSeq" id="WP_393015274.1">
    <property type="nucleotide sequence ID" value="NZ_JAZAQF010000090.1"/>
</dbReference>
<name>A0ABW7CE35_9CYAN</name>
<dbReference type="Proteomes" id="UP001604335">
    <property type="component" value="Unassembled WGS sequence"/>
</dbReference>
<accession>A0ABW7CE35</accession>
<proteinExistence type="predicted"/>
<keyword evidence="3" id="KW-1185">Reference proteome</keyword>
<evidence type="ECO:0000256" key="1">
    <source>
        <dbReference type="SAM" id="Coils"/>
    </source>
</evidence>
<dbReference type="InterPro" id="IPR027417">
    <property type="entry name" value="P-loop_NTPase"/>
</dbReference>
<evidence type="ECO:0000313" key="2">
    <source>
        <dbReference type="EMBL" id="MFG3819394.1"/>
    </source>
</evidence>
<reference evidence="3" key="1">
    <citation type="journal article" date="2024" name="Algal Res.">
        <title>Biochemical, toxicological and genomic investigation of a high-biomass producing Limnothrix strain isolated from Italian shallow drinking water reservoir.</title>
        <authorList>
            <person name="Simonazzi M."/>
            <person name="Shishido T.K."/>
            <person name="Delbaje E."/>
            <person name="Wahlsten M."/>
            <person name="Fewer D.P."/>
            <person name="Sivonen K."/>
            <person name="Pezzolesi L."/>
            <person name="Pistocchi R."/>
        </authorList>
    </citation>
    <scope>NUCLEOTIDE SEQUENCE [LARGE SCALE GENOMIC DNA]</scope>
    <source>
        <strain evidence="3">LRLZ20PSL1</strain>
    </source>
</reference>
<protein>
    <submittedName>
        <fullName evidence="2">Pilus motility taxis protein HmpF</fullName>
    </submittedName>
</protein>
<dbReference type="Gene3D" id="3.40.50.300">
    <property type="entry name" value="P-loop containing nucleotide triphosphate hydrolases"/>
    <property type="match status" value="1"/>
</dbReference>